<dbReference type="AlphaFoldDB" id="A0AAF3EIM3"/>
<evidence type="ECO:0000313" key="2">
    <source>
        <dbReference type="WBParaSite" id="MBELARI_LOCUS13864"/>
    </source>
</evidence>
<keyword evidence="1" id="KW-1185">Reference proteome</keyword>
<dbReference type="WBParaSite" id="MBELARI_LOCUS13864">
    <property type="protein sequence ID" value="MBELARI_LOCUS13864"/>
    <property type="gene ID" value="MBELARI_LOCUS13864"/>
</dbReference>
<dbReference type="Proteomes" id="UP000887575">
    <property type="component" value="Unassembled WGS sequence"/>
</dbReference>
<reference evidence="2" key="1">
    <citation type="submission" date="2024-02" db="UniProtKB">
        <authorList>
            <consortium name="WormBaseParasite"/>
        </authorList>
    </citation>
    <scope>IDENTIFICATION</scope>
</reference>
<protein>
    <submittedName>
        <fullName evidence="2">Uncharacterized protein</fullName>
    </submittedName>
</protein>
<sequence length="80" mass="8762">MSDHNKPSSSSSGKDRSDQLLAMSYDEFDSMLKDIDEEELEIIGRAEEIEHLSAGTFTTPAKCGRVCLLPDGNPGPKQPH</sequence>
<organism evidence="1 2">
    <name type="scientific">Mesorhabditis belari</name>
    <dbReference type="NCBI Taxonomy" id="2138241"/>
    <lineage>
        <taxon>Eukaryota</taxon>
        <taxon>Metazoa</taxon>
        <taxon>Ecdysozoa</taxon>
        <taxon>Nematoda</taxon>
        <taxon>Chromadorea</taxon>
        <taxon>Rhabditida</taxon>
        <taxon>Rhabditina</taxon>
        <taxon>Rhabditomorpha</taxon>
        <taxon>Rhabditoidea</taxon>
        <taxon>Rhabditidae</taxon>
        <taxon>Mesorhabditinae</taxon>
        <taxon>Mesorhabditis</taxon>
    </lineage>
</organism>
<accession>A0AAF3EIM3</accession>
<name>A0AAF3EIM3_9BILA</name>
<evidence type="ECO:0000313" key="1">
    <source>
        <dbReference type="Proteomes" id="UP000887575"/>
    </source>
</evidence>
<proteinExistence type="predicted"/>